<name>A0ABN7SCZ5_THEXY</name>
<dbReference type="SUPFAM" id="SSF50891">
    <property type="entry name" value="Cyclophilin-like"/>
    <property type="match status" value="1"/>
</dbReference>
<dbReference type="SMART" id="SM00796">
    <property type="entry name" value="AHS1"/>
    <property type="match status" value="1"/>
</dbReference>
<feature type="region of interest" description="Disordered" evidence="4">
    <location>
        <begin position="226"/>
        <end position="296"/>
    </location>
</feature>
<keyword evidence="1" id="KW-0547">Nucleotide-binding</keyword>
<dbReference type="Proteomes" id="UP000681526">
    <property type="component" value="Unassembled WGS sequence"/>
</dbReference>
<reference evidence="6 7" key="1">
    <citation type="submission" date="2021-04" db="EMBL/GenBank/DDBJ databases">
        <authorList>
            <person name="Rakotoarivonina H."/>
        </authorList>
    </citation>
    <scope>NUCLEOTIDE SEQUENCE [LARGE SCALE GENOMIC DNA]</scope>
    <source>
        <strain evidence="6 7">XE</strain>
    </source>
</reference>
<dbReference type="GO" id="GO:0004039">
    <property type="term" value="F:allophanate hydrolase activity"/>
    <property type="evidence" value="ECO:0007669"/>
    <property type="project" value="UniProtKB-EC"/>
</dbReference>
<evidence type="ECO:0000256" key="3">
    <source>
        <dbReference type="ARBA" id="ARBA00022840"/>
    </source>
</evidence>
<dbReference type="NCBIfam" id="TIGR00370">
    <property type="entry name" value="5-oxoprolinase subunit PxpB"/>
    <property type="match status" value="1"/>
</dbReference>
<evidence type="ECO:0000256" key="4">
    <source>
        <dbReference type="SAM" id="MobiDB-lite"/>
    </source>
</evidence>
<comment type="caution">
    <text evidence="6">The sequence shown here is derived from an EMBL/GenBank/DDBJ whole genome shotgun (WGS) entry which is preliminary data.</text>
</comment>
<evidence type="ECO:0000313" key="6">
    <source>
        <dbReference type="EMBL" id="CAG5093487.1"/>
    </source>
</evidence>
<evidence type="ECO:0000313" key="7">
    <source>
        <dbReference type="Proteomes" id="UP000681526"/>
    </source>
</evidence>
<dbReference type="PANTHER" id="PTHR34698">
    <property type="entry name" value="5-OXOPROLINASE SUBUNIT B"/>
    <property type="match status" value="1"/>
</dbReference>
<evidence type="ECO:0000256" key="1">
    <source>
        <dbReference type="ARBA" id="ARBA00022741"/>
    </source>
</evidence>
<dbReference type="EC" id="3.5.1.54" evidence="6"/>
<proteinExistence type="predicted"/>
<organism evidence="6 7">
    <name type="scientific">Thermobacillus xylanilyticus</name>
    <dbReference type="NCBI Taxonomy" id="76633"/>
    <lineage>
        <taxon>Bacteria</taxon>
        <taxon>Bacillati</taxon>
        <taxon>Bacillota</taxon>
        <taxon>Bacilli</taxon>
        <taxon>Bacillales</taxon>
        <taxon>Paenibacillaceae</taxon>
        <taxon>Thermobacillus</taxon>
    </lineage>
</organism>
<dbReference type="Gene3D" id="2.40.100.10">
    <property type="entry name" value="Cyclophilin-like"/>
    <property type="match status" value="1"/>
</dbReference>
<gene>
    <name evidence="6" type="primary">txxe 3556-kipI</name>
    <name evidence="6" type="ORF">TXXE_19725</name>
</gene>
<dbReference type="PANTHER" id="PTHR34698:SF2">
    <property type="entry name" value="5-OXOPROLINASE SUBUNIT B"/>
    <property type="match status" value="1"/>
</dbReference>
<evidence type="ECO:0000259" key="5">
    <source>
        <dbReference type="SMART" id="SM00796"/>
    </source>
</evidence>
<dbReference type="Pfam" id="PF02682">
    <property type="entry name" value="CT_C_D"/>
    <property type="match status" value="1"/>
</dbReference>
<feature type="compositionally biased region" description="Gly residues" evidence="4">
    <location>
        <begin position="228"/>
        <end position="253"/>
    </location>
</feature>
<dbReference type="InterPro" id="IPR003833">
    <property type="entry name" value="CT_C_D"/>
</dbReference>
<keyword evidence="2 6" id="KW-0378">Hydrolase</keyword>
<accession>A0ABN7SCZ5</accession>
<feature type="domain" description="Carboxyltransferase" evidence="5">
    <location>
        <begin position="1"/>
        <end position="213"/>
    </location>
</feature>
<keyword evidence="7" id="KW-1185">Reference proteome</keyword>
<dbReference type="InterPro" id="IPR029000">
    <property type="entry name" value="Cyclophilin-like_dom_sf"/>
</dbReference>
<feature type="compositionally biased region" description="Gly residues" evidence="4">
    <location>
        <begin position="259"/>
        <end position="276"/>
    </location>
</feature>
<dbReference type="InterPro" id="IPR010016">
    <property type="entry name" value="PxpB"/>
</dbReference>
<dbReference type="EMBL" id="CAJRAY010000106">
    <property type="protein sequence ID" value="CAG5093487.1"/>
    <property type="molecule type" value="Genomic_DNA"/>
</dbReference>
<dbReference type="Gene3D" id="3.30.1360.40">
    <property type="match status" value="1"/>
</dbReference>
<evidence type="ECO:0000256" key="2">
    <source>
        <dbReference type="ARBA" id="ARBA00022801"/>
    </source>
</evidence>
<sequence length="296" mass="30191">MRWVPAGDRAIVAMWEGSEAEAEFRPAACAARIEAARLPWVVDVVPAYDTVTVVYDPSAAAKGAPAAGGEPAVWPYVESALRRILESGDAGAEAKPRVVEIPVRYGGAAGPDLEACAERAGLDPDAFIAAHASARYTVAMIGFMPGFPYLSGLPERLAQPRLAVPRRRVPAGAVGIAGGQTGVYPFDSPGGWQIIGRTDLKLFDPHAAEPSLLRAGDIVRFVPVADGGAPGEGGEPGGGAHGEGKAPGGGARGLDGHSGRSGAGGAGEAFGFGTGTDCGIRKEGRRWGSSSDRPGC</sequence>
<protein>
    <submittedName>
        <fullName evidence="6">Allophanate hydrolase subunit 1</fullName>
        <ecNumber evidence="6">3.5.1.54</ecNumber>
    </submittedName>
</protein>
<dbReference type="SUPFAM" id="SSF160467">
    <property type="entry name" value="PH0987 N-terminal domain-like"/>
    <property type="match status" value="1"/>
</dbReference>
<keyword evidence="3" id="KW-0067">ATP-binding</keyword>